<keyword evidence="6" id="KW-0235">DNA replication</keyword>
<dbReference type="Pfam" id="PF18755">
    <property type="entry name" value="RAMA"/>
    <property type="match status" value="1"/>
</dbReference>
<evidence type="ECO:0000256" key="6">
    <source>
        <dbReference type="ARBA" id="ARBA00022705"/>
    </source>
</evidence>
<dbReference type="InterPro" id="IPR002052">
    <property type="entry name" value="DNA_methylase_N6_adenine_CS"/>
</dbReference>
<dbReference type="AlphaFoldDB" id="A0A2Z3HM21"/>
<dbReference type="EMBL" id="CP029479">
    <property type="protein sequence ID" value="AWM76737.1"/>
    <property type="molecule type" value="Genomic_DNA"/>
</dbReference>
<dbReference type="PANTHER" id="PTHR13370">
    <property type="entry name" value="RNA METHYLASE-RELATED"/>
    <property type="match status" value="1"/>
</dbReference>
<keyword evidence="3 12" id="KW-0489">Methyltransferase</keyword>
<evidence type="ECO:0000256" key="3">
    <source>
        <dbReference type="ARBA" id="ARBA00022603"/>
    </source>
</evidence>
<evidence type="ECO:0000256" key="8">
    <source>
        <dbReference type="ARBA" id="ARBA00047942"/>
    </source>
</evidence>
<dbReference type="RefSeq" id="WP_110449306.1">
    <property type="nucleotide sequence ID" value="NZ_CP029479.1"/>
</dbReference>
<dbReference type="GO" id="GO:0006260">
    <property type="term" value="P:DNA replication"/>
    <property type="evidence" value="ECO:0007669"/>
    <property type="project" value="UniProtKB-KW"/>
</dbReference>
<evidence type="ECO:0000256" key="7">
    <source>
        <dbReference type="ARBA" id="ARBA00023125"/>
    </source>
</evidence>
<reference evidence="13" key="1">
    <citation type="submission" date="2018-05" db="EMBL/GenBank/DDBJ databases">
        <title>Genome sequencing of Phenylobacterium sp. HYN0004.</title>
        <authorList>
            <person name="Yi H."/>
            <person name="Baek C."/>
        </authorList>
    </citation>
    <scope>NUCLEOTIDE SEQUENCE [LARGE SCALE GENOMIC DNA]</scope>
    <source>
        <strain evidence="13">HYN0004</strain>
    </source>
</reference>
<gene>
    <name evidence="12" type="ORF">HYN04_02540</name>
</gene>
<dbReference type="PANTHER" id="PTHR13370:SF3">
    <property type="entry name" value="TRNA (GUANINE(10)-N2)-METHYLTRANSFERASE HOMOLOG"/>
    <property type="match status" value="1"/>
</dbReference>
<dbReference type="InterPro" id="IPR040843">
    <property type="entry name" value="RAMA"/>
</dbReference>
<dbReference type="GO" id="GO:0009007">
    <property type="term" value="F:site-specific DNA-methyltransferase (adenine-specific) activity"/>
    <property type="evidence" value="ECO:0007669"/>
    <property type="project" value="UniProtKB-EC"/>
</dbReference>
<evidence type="ECO:0000256" key="4">
    <source>
        <dbReference type="ARBA" id="ARBA00022679"/>
    </source>
</evidence>
<dbReference type="GO" id="GO:0032259">
    <property type="term" value="P:methylation"/>
    <property type="evidence" value="ECO:0007669"/>
    <property type="project" value="UniProtKB-KW"/>
</dbReference>
<evidence type="ECO:0000313" key="13">
    <source>
        <dbReference type="Proteomes" id="UP000247763"/>
    </source>
</evidence>
<evidence type="ECO:0000259" key="10">
    <source>
        <dbReference type="Pfam" id="PF01555"/>
    </source>
</evidence>
<evidence type="ECO:0000313" key="12">
    <source>
        <dbReference type="EMBL" id="AWM76737.1"/>
    </source>
</evidence>
<dbReference type="PROSITE" id="PS00092">
    <property type="entry name" value="N6_MTASE"/>
    <property type="match status" value="1"/>
</dbReference>
<dbReference type="Pfam" id="PF01555">
    <property type="entry name" value="N6_N4_Mtase"/>
    <property type="match status" value="1"/>
</dbReference>
<evidence type="ECO:0000259" key="11">
    <source>
        <dbReference type="Pfam" id="PF18755"/>
    </source>
</evidence>
<organism evidence="12 13">
    <name type="scientific">Phenylobacterium parvum</name>
    <dbReference type="NCBI Taxonomy" id="2201350"/>
    <lineage>
        <taxon>Bacteria</taxon>
        <taxon>Pseudomonadati</taxon>
        <taxon>Pseudomonadota</taxon>
        <taxon>Alphaproteobacteria</taxon>
        <taxon>Caulobacterales</taxon>
        <taxon>Caulobacteraceae</taxon>
        <taxon>Phenylobacterium</taxon>
    </lineage>
</organism>
<feature type="domain" description="RAMA" evidence="11">
    <location>
        <begin position="261"/>
        <end position="356"/>
    </location>
</feature>
<dbReference type="InterPro" id="IPR001091">
    <property type="entry name" value="RM_Methyltransferase"/>
</dbReference>
<dbReference type="Gene3D" id="3.40.50.150">
    <property type="entry name" value="Vaccinia Virus protein VP39"/>
    <property type="match status" value="1"/>
</dbReference>
<dbReference type="KEGG" id="phb:HYN04_02540"/>
<keyword evidence="5" id="KW-0949">S-adenosyl-L-methionine</keyword>
<keyword evidence="7" id="KW-0238">DNA-binding</keyword>
<keyword evidence="4" id="KW-0808">Transferase</keyword>
<evidence type="ECO:0000256" key="1">
    <source>
        <dbReference type="ARBA" id="ARBA00006594"/>
    </source>
</evidence>
<evidence type="ECO:0000256" key="2">
    <source>
        <dbReference type="ARBA" id="ARBA00011738"/>
    </source>
</evidence>
<comment type="similarity">
    <text evidence="1 9">Belongs to the N(4)/N(6)-methyltransferase family.</text>
</comment>
<dbReference type="FunFam" id="3.40.50.150:FF:000276">
    <property type="entry name" value="Methyltransferase"/>
    <property type="match status" value="1"/>
</dbReference>
<dbReference type="SUPFAM" id="SSF53335">
    <property type="entry name" value="S-adenosyl-L-methionine-dependent methyltransferases"/>
    <property type="match status" value="1"/>
</dbReference>
<evidence type="ECO:0000256" key="5">
    <source>
        <dbReference type="ARBA" id="ARBA00022691"/>
    </source>
</evidence>
<evidence type="ECO:0000256" key="9">
    <source>
        <dbReference type="RuleBase" id="RU362026"/>
    </source>
</evidence>
<sequence>MGVTPDTIIQGDCIEVLKGLPDRSADLVFADPPYNLQLGGDLLRPDNSRVDAVDDHWDQFESFAAYDAFTRAWLTECRRVLKDGGAIWVIGSYHNIFRVGTILQDLGFWILNDVVWRKTNPMPNFKGARFTNAHETLIWAAKGRGAKRYTFNYDAMKMANDELQMRSDWTFPLCTGEERLKDETGAKAHPTQKPEALLHRVLLASTKPGDIVLDPFFGTGTTGAAARRLGRRYVGIEREAEYVELARERIARVQPVAPEDLQVTGSRRAEPRVPFGQILEAGLLRPGDVLYCPRGERAARVRADGSLALGDLTGSIHKMGAMVQSAPACNGWTYWHFRTGKGLTPIDVLRAQVRSRLPG</sequence>
<accession>A0A2Z3HM21</accession>
<dbReference type="OrthoDB" id="9800801at2"/>
<protein>
    <recommendedName>
        <fullName evidence="9">Methyltransferase</fullName>
        <ecNumber evidence="9">2.1.1.-</ecNumber>
    </recommendedName>
</protein>
<dbReference type="InterPro" id="IPR002941">
    <property type="entry name" value="DNA_methylase_N4/N6"/>
</dbReference>
<feature type="domain" description="DNA methylase N-4/N-6" evidence="10">
    <location>
        <begin position="26"/>
        <end position="247"/>
    </location>
</feature>
<comment type="subunit">
    <text evidence="2">Homodimer.</text>
</comment>
<dbReference type="EC" id="2.1.1.-" evidence="9"/>
<name>A0A2Z3HM21_9CAUL</name>
<dbReference type="REBASE" id="252711">
    <property type="entry name" value="M.Psp0004ORF2540P"/>
</dbReference>
<dbReference type="InterPro" id="IPR029063">
    <property type="entry name" value="SAM-dependent_MTases_sf"/>
</dbReference>
<dbReference type="PRINTS" id="PR00508">
    <property type="entry name" value="S21N4MTFRASE"/>
</dbReference>
<dbReference type="Proteomes" id="UP000247763">
    <property type="component" value="Chromosome"/>
</dbReference>
<dbReference type="GO" id="GO:0008170">
    <property type="term" value="F:N-methyltransferase activity"/>
    <property type="evidence" value="ECO:0007669"/>
    <property type="project" value="InterPro"/>
</dbReference>
<dbReference type="GO" id="GO:0003677">
    <property type="term" value="F:DNA binding"/>
    <property type="evidence" value="ECO:0007669"/>
    <property type="project" value="UniProtKB-KW"/>
</dbReference>
<dbReference type="GO" id="GO:0005737">
    <property type="term" value="C:cytoplasm"/>
    <property type="evidence" value="ECO:0007669"/>
    <property type="project" value="TreeGrafter"/>
</dbReference>
<keyword evidence="13" id="KW-1185">Reference proteome</keyword>
<proteinExistence type="inferred from homology"/>
<comment type="catalytic activity">
    <reaction evidence="8">
        <text>a 2'-deoxyadenosine in DNA + S-adenosyl-L-methionine = an N(6)-methyl-2'-deoxyadenosine in DNA + S-adenosyl-L-homocysteine + H(+)</text>
        <dbReference type="Rhea" id="RHEA:15197"/>
        <dbReference type="Rhea" id="RHEA-COMP:12418"/>
        <dbReference type="Rhea" id="RHEA-COMP:12419"/>
        <dbReference type="ChEBI" id="CHEBI:15378"/>
        <dbReference type="ChEBI" id="CHEBI:57856"/>
        <dbReference type="ChEBI" id="CHEBI:59789"/>
        <dbReference type="ChEBI" id="CHEBI:90615"/>
        <dbReference type="ChEBI" id="CHEBI:90616"/>
        <dbReference type="EC" id="2.1.1.72"/>
    </reaction>
</comment>